<protein>
    <recommendedName>
        <fullName evidence="3">Rho-GAP domain-containing protein</fullName>
    </recommendedName>
</protein>
<dbReference type="Proteomes" id="UP001152798">
    <property type="component" value="Chromosome 4"/>
</dbReference>
<dbReference type="GO" id="GO:0005096">
    <property type="term" value="F:GTPase activator activity"/>
    <property type="evidence" value="ECO:0007669"/>
    <property type="project" value="UniProtKB-KW"/>
</dbReference>
<evidence type="ECO:0000313" key="4">
    <source>
        <dbReference type="EMBL" id="CAH1400656.1"/>
    </source>
</evidence>
<evidence type="ECO:0000259" key="3">
    <source>
        <dbReference type="PROSITE" id="PS50238"/>
    </source>
</evidence>
<dbReference type="GO" id="GO:0051056">
    <property type="term" value="P:regulation of small GTPase mediated signal transduction"/>
    <property type="evidence" value="ECO:0007669"/>
    <property type="project" value="TreeGrafter"/>
</dbReference>
<feature type="compositionally biased region" description="Basic and acidic residues" evidence="2">
    <location>
        <begin position="447"/>
        <end position="456"/>
    </location>
</feature>
<dbReference type="PANTHER" id="PTHR14963:SF7">
    <property type="entry name" value="RHO GTPASE-ACTIVATING PROTEIN 19"/>
    <property type="match status" value="1"/>
</dbReference>
<dbReference type="AlphaFoldDB" id="A0A9P0HFF5"/>
<feature type="region of interest" description="Disordered" evidence="2">
    <location>
        <begin position="426"/>
        <end position="468"/>
    </location>
</feature>
<evidence type="ECO:0000256" key="1">
    <source>
        <dbReference type="ARBA" id="ARBA00022468"/>
    </source>
</evidence>
<feature type="domain" description="Rho-GAP" evidence="3">
    <location>
        <begin position="80"/>
        <end position="268"/>
    </location>
</feature>
<keyword evidence="5" id="KW-1185">Reference proteome</keyword>
<keyword evidence="1" id="KW-0343">GTPase activation</keyword>
<dbReference type="EMBL" id="OV725080">
    <property type="protein sequence ID" value="CAH1400656.1"/>
    <property type="molecule type" value="Genomic_DNA"/>
</dbReference>
<dbReference type="Gene3D" id="1.10.555.10">
    <property type="entry name" value="Rho GTPase activation protein"/>
    <property type="match status" value="1"/>
</dbReference>
<dbReference type="SUPFAM" id="SSF48350">
    <property type="entry name" value="GTPase activation domain, GAP"/>
    <property type="match status" value="1"/>
</dbReference>
<accession>A0A9P0HFF5</accession>
<dbReference type="InterPro" id="IPR008936">
    <property type="entry name" value="Rho_GTPase_activation_prot"/>
</dbReference>
<dbReference type="PANTHER" id="PTHR14963">
    <property type="entry name" value="RHO GTPASE ACTIVATING PROTEIN 18,19-RELATED"/>
    <property type="match status" value="1"/>
</dbReference>
<dbReference type="GO" id="GO:0005737">
    <property type="term" value="C:cytoplasm"/>
    <property type="evidence" value="ECO:0007669"/>
    <property type="project" value="TreeGrafter"/>
</dbReference>
<dbReference type="PROSITE" id="PS50238">
    <property type="entry name" value="RHOGAP"/>
    <property type="match status" value="1"/>
</dbReference>
<dbReference type="InterPro" id="IPR000198">
    <property type="entry name" value="RhoGAP_dom"/>
</dbReference>
<name>A0A9P0HFF5_NEZVI</name>
<organism evidence="4 5">
    <name type="scientific">Nezara viridula</name>
    <name type="common">Southern green stink bug</name>
    <name type="synonym">Cimex viridulus</name>
    <dbReference type="NCBI Taxonomy" id="85310"/>
    <lineage>
        <taxon>Eukaryota</taxon>
        <taxon>Metazoa</taxon>
        <taxon>Ecdysozoa</taxon>
        <taxon>Arthropoda</taxon>
        <taxon>Hexapoda</taxon>
        <taxon>Insecta</taxon>
        <taxon>Pterygota</taxon>
        <taxon>Neoptera</taxon>
        <taxon>Paraneoptera</taxon>
        <taxon>Hemiptera</taxon>
        <taxon>Heteroptera</taxon>
        <taxon>Panheteroptera</taxon>
        <taxon>Pentatomomorpha</taxon>
        <taxon>Pentatomoidea</taxon>
        <taxon>Pentatomidae</taxon>
        <taxon>Pentatominae</taxon>
        <taxon>Nezara</taxon>
    </lineage>
</organism>
<evidence type="ECO:0000256" key="2">
    <source>
        <dbReference type="SAM" id="MobiDB-lite"/>
    </source>
</evidence>
<proteinExistence type="predicted"/>
<sequence>MSCDTSLSSRESKALAKKLRHEDPEQFQTLVRMHLSFFLDLTMEEIAGLPEKNKFRPLKWGLAPFTKKIRGPEKDNVDNVPLKTDIVKQINYLVDYLSAEENNCEEGIFRRSGKLTRQQELKGLLQRGILPKLKDSKYSVHDVASVLKAFLAELPEPLLTEVYYPAYCQIAELCQNEKGTRCRILKALQLLLLLLPIENRMVLKRIVHILHLTASNAENNRMSAQNLATLFTPHLLCPRKLSPEAFHMTAQNLSCIVVFIINQANEIFDVPPTLATDIKAYWDRRRLTPNHLLERSISESTAANTVFTFCDRERSAQENVVNPTETALAQLYAHIQSLPESNKKKRLIKQFNKENGQGTPRTKSIGNSIKKHIFCKNAKARGYLEYQQLRAGGCSGDEVLNSPPEKKTPMRRYNLRVKFENNEKISSVSGFKRMPTTDGESEESEESPPKMAREELAPGGDDNSPEQEAGSCALWFQSLSVGGKRVECEGGSILAGTESEDGDGRMRGERRVADVAVPRLPVLEVSPDDEPGRLELFQPARRFRPIIVRRGAAADRLTPLLPRRRIPSVIDSSFWDPPVRV</sequence>
<dbReference type="GO" id="GO:0007165">
    <property type="term" value="P:signal transduction"/>
    <property type="evidence" value="ECO:0007669"/>
    <property type="project" value="InterPro"/>
</dbReference>
<dbReference type="SMART" id="SM00324">
    <property type="entry name" value="RhoGAP"/>
    <property type="match status" value="1"/>
</dbReference>
<reference evidence="4" key="1">
    <citation type="submission" date="2022-01" db="EMBL/GenBank/DDBJ databases">
        <authorList>
            <person name="King R."/>
        </authorList>
    </citation>
    <scope>NUCLEOTIDE SEQUENCE</scope>
</reference>
<dbReference type="Pfam" id="PF00620">
    <property type="entry name" value="RhoGAP"/>
    <property type="match status" value="1"/>
</dbReference>
<evidence type="ECO:0000313" key="5">
    <source>
        <dbReference type="Proteomes" id="UP001152798"/>
    </source>
</evidence>
<dbReference type="OrthoDB" id="10061772at2759"/>
<gene>
    <name evidence="4" type="ORF">NEZAVI_LOCUS9845</name>
</gene>